<comment type="subunit">
    <text evidence="5">Homodimer.</text>
</comment>
<protein>
    <recommendedName>
        <fullName evidence="5">Ribosomal RNA large subunit methyltransferase H</fullName>
        <ecNumber evidence="5">2.1.1.177</ecNumber>
    </recommendedName>
    <alternativeName>
        <fullName evidence="5">23S rRNA (pseudouridine1915-N3)-methyltransferase</fullName>
    </alternativeName>
    <alternativeName>
        <fullName evidence="5">23S rRNA m3Psi1915 methyltransferase</fullName>
    </alternativeName>
    <alternativeName>
        <fullName evidence="5">rRNA (pseudouridine-N3-)-methyltransferase RlmH</fullName>
    </alternativeName>
</protein>
<keyword evidence="7" id="KW-1185">Reference proteome</keyword>
<comment type="catalytic activity">
    <reaction evidence="5">
        <text>pseudouridine(1915) in 23S rRNA + S-adenosyl-L-methionine = N(3)-methylpseudouridine(1915) in 23S rRNA + S-adenosyl-L-homocysteine + H(+)</text>
        <dbReference type="Rhea" id="RHEA:42752"/>
        <dbReference type="Rhea" id="RHEA-COMP:10221"/>
        <dbReference type="Rhea" id="RHEA-COMP:10222"/>
        <dbReference type="ChEBI" id="CHEBI:15378"/>
        <dbReference type="ChEBI" id="CHEBI:57856"/>
        <dbReference type="ChEBI" id="CHEBI:59789"/>
        <dbReference type="ChEBI" id="CHEBI:65314"/>
        <dbReference type="ChEBI" id="CHEBI:74486"/>
        <dbReference type="EC" id="2.1.1.177"/>
    </reaction>
</comment>
<organism evidence="6 7">
    <name type="scientific">Porphyromonas somerae</name>
    <dbReference type="NCBI Taxonomy" id="322095"/>
    <lineage>
        <taxon>Bacteria</taxon>
        <taxon>Pseudomonadati</taxon>
        <taxon>Bacteroidota</taxon>
        <taxon>Bacteroidia</taxon>
        <taxon>Bacteroidales</taxon>
        <taxon>Porphyromonadaceae</taxon>
        <taxon>Porphyromonas</taxon>
    </lineage>
</organism>
<comment type="similarity">
    <text evidence="4 5">Belongs to the RNA methyltransferase RlmH family.</text>
</comment>
<reference evidence="7" key="1">
    <citation type="submission" date="2016-01" db="EMBL/GenBank/DDBJ databases">
        <authorList>
            <person name="Mitreva M."/>
            <person name="Pepin K.H."/>
            <person name="Mihindukulasuriya K.A."/>
            <person name="Fulton R."/>
            <person name="Fronick C."/>
            <person name="O'Laughlin M."/>
            <person name="Miner T."/>
            <person name="Herter B."/>
            <person name="Rosa B.A."/>
            <person name="Cordes M."/>
            <person name="Tomlinson C."/>
            <person name="Wollam A."/>
            <person name="Palsikar V.B."/>
            <person name="Mardis E.R."/>
            <person name="Wilson R.K."/>
        </authorList>
    </citation>
    <scope>NUCLEOTIDE SEQUENCE [LARGE SCALE GENOMIC DNA]</scope>
    <source>
        <strain evidence="7">KA00683</strain>
    </source>
</reference>
<dbReference type="InterPro" id="IPR029028">
    <property type="entry name" value="Alpha/beta_knot_MTases"/>
</dbReference>
<feature type="binding site" evidence="5">
    <location>
        <begin position="124"/>
        <end position="129"/>
    </location>
    <ligand>
        <name>S-adenosyl-L-methionine</name>
        <dbReference type="ChEBI" id="CHEBI:59789"/>
    </ligand>
</feature>
<dbReference type="CDD" id="cd18081">
    <property type="entry name" value="RlmH-like"/>
    <property type="match status" value="1"/>
</dbReference>
<evidence type="ECO:0000256" key="4">
    <source>
        <dbReference type="ARBA" id="ARBA00038303"/>
    </source>
</evidence>
<dbReference type="SUPFAM" id="SSF75217">
    <property type="entry name" value="alpha/beta knot"/>
    <property type="match status" value="1"/>
</dbReference>
<name>A0A134B8A4_9PORP</name>
<dbReference type="PANTHER" id="PTHR33603">
    <property type="entry name" value="METHYLTRANSFERASE"/>
    <property type="match status" value="1"/>
</dbReference>
<keyword evidence="3 5" id="KW-0949">S-adenosyl-L-methionine</keyword>
<evidence type="ECO:0000313" key="6">
    <source>
        <dbReference type="EMBL" id="KXB76166.1"/>
    </source>
</evidence>
<dbReference type="InterPro" id="IPR029026">
    <property type="entry name" value="tRNA_m1G_MTases_N"/>
</dbReference>
<keyword evidence="2 5" id="KW-0808">Transferase</keyword>
<dbReference type="HAMAP" id="MF_00658">
    <property type="entry name" value="23SrRNA_methyltr_H"/>
    <property type="match status" value="1"/>
</dbReference>
<dbReference type="Gene3D" id="3.40.1280.10">
    <property type="match status" value="1"/>
</dbReference>
<dbReference type="GO" id="GO:0070038">
    <property type="term" value="F:rRNA (pseudouridine-N3-)-methyltransferase activity"/>
    <property type="evidence" value="ECO:0007669"/>
    <property type="project" value="UniProtKB-UniRule"/>
</dbReference>
<comment type="caution">
    <text evidence="6">The sequence shown here is derived from an EMBL/GenBank/DDBJ whole genome shotgun (WGS) entry which is preliminary data.</text>
</comment>
<dbReference type="EMBL" id="LSDK01000076">
    <property type="protein sequence ID" value="KXB76166.1"/>
    <property type="molecule type" value="Genomic_DNA"/>
</dbReference>
<dbReference type="AlphaFoldDB" id="A0A134B8A4"/>
<comment type="subcellular location">
    <subcellularLocation>
        <location evidence="5">Cytoplasm</location>
    </subcellularLocation>
</comment>
<keyword evidence="1 5" id="KW-0489">Methyltransferase</keyword>
<proteinExistence type="inferred from homology"/>
<dbReference type="PATRIC" id="fig|322095.3.peg.1087"/>
<dbReference type="NCBIfam" id="NF000990">
    <property type="entry name" value="PRK00103.2-4"/>
    <property type="match status" value="1"/>
</dbReference>
<dbReference type="InterPro" id="IPR003742">
    <property type="entry name" value="RlmH-like"/>
</dbReference>
<dbReference type="PANTHER" id="PTHR33603:SF1">
    <property type="entry name" value="RIBOSOMAL RNA LARGE SUBUNIT METHYLTRANSFERASE H"/>
    <property type="match status" value="1"/>
</dbReference>
<dbReference type="GO" id="GO:0005737">
    <property type="term" value="C:cytoplasm"/>
    <property type="evidence" value="ECO:0007669"/>
    <property type="project" value="UniProtKB-SubCell"/>
</dbReference>
<gene>
    <name evidence="5" type="primary">rlmH</name>
    <name evidence="6" type="ORF">HMPREF3185_01103</name>
</gene>
<comment type="function">
    <text evidence="5">Specifically methylates the pseudouridine at position 1915 (m3Psi1915) in 23S rRNA.</text>
</comment>
<keyword evidence="5" id="KW-0963">Cytoplasm</keyword>
<evidence type="ECO:0000256" key="5">
    <source>
        <dbReference type="HAMAP-Rule" id="MF_00658"/>
    </source>
</evidence>
<keyword evidence="5" id="KW-0698">rRNA processing</keyword>
<dbReference type="Pfam" id="PF02590">
    <property type="entry name" value="SPOUT_MTase"/>
    <property type="match status" value="1"/>
</dbReference>
<dbReference type="Proteomes" id="UP000070224">
    <property type="component" value="Unassembled WGS sequence"/>
</dbReference>
<evidence type="ECO:0000256" key="2">
    <source>
        <dbReference type="ARBA" id="ARBA00022679"/>
    </source>
</evidence>
<comment type="caution">
    <text evidence="5">Lacks conserved residue(s) required for the propagation of feature annotation.</text>
</comment>
<sequence length="157" mass="18085">MHLLLLAVGKTDSRAIEELTKLYADRLGHYLPFTLQIIPDIRRSSKLTPELQKQMEGAEILRQTSTSDKVVLFDERGREFSSTAFASYIERVMVSGARRLVFVIGGPYGFSEEVYKRADDRVSLSQMTFSHQMVRLFAVEQLYRAQTILRGEPYHHE</sequence>
<dbReference type="RefSeq" id="WP_060935414.1">
    <property type="nucleotide sequence ID" value="NZ_KQ960446.1"/>
</dbReference>
<feature type="binding site" evidence="5">
    <location>
        <position position="105"/>
    </location>
    <ligand>
        <name>S-adenosyl-L-methionine</name>
        <dbReference type="ChEBI" id="CHEBI:59789"/>
    </ligand>
</feature>
<dbReference type="EC" id="2.1.1.177" evidence="5"/>
<evidence type="ECO:0000256" key="1">
    <source>
        <dbReference type="ARBA" id="ARBA00022603"/>
    </source>
</evidence>
<evidence type="ECO:0000256" key="3">
    <source>
        <dbReference type="ARBA" id="ARBA00022691"/>
    </source>
</evidence>
<dbReference type="OrthoDB" id="9806643at2"/>
<dbReference type="PIRSF" id="PIRSF004505">
    <property type="entry name" value="MT_bac"/>
    <property type="match status" value="1"/>
</dbReference>
<accession>A0A134B8A4</accession>
<dbReference type="STRING" id="322095.HMPREF3185_01103"/>
<evidence type="ECO:0000313" key="7">
    <source>
        <dbReference type="Proteomes" id="UP000070224"/>
    </source>
</evidence>